<keyword evidence="1" id="KW-1185">Reference proteome</keyword>
<name>A0ABM4AZY3_VANTA</name>
<protein>
    <submittedName>
        <fullName evidence="2">Uncharacterized protein LOC135194811</fullName>
    </submittedName>
</protein>
<gene>
    <name evidence="2" type="primary">LOC135194811</name>
</gene>
<accession>A0ABM4AZY3</accession>
<dbReference type="Proteomes" id="UP001652626">
    <property type="component" value="Chromosome 5"/>
</dbReference>
<dbReference type="RefSeq" id="XP_064076859.1">
    <property type="nucleotide sequence ID" value="XM_064220789.1"/>
</dbReference>
<evidence type="ECO:0000313" key="1">
    <source>
        <dbReference type="Proteomes" id="UP001652626"/>
    </source>
</evidence>
<proteinExistence type="predicted"/>
<sequence length="382" mass="44903">MNNIFLMFLATSSSESEDEYLQYRSFRSNSYRRTQFHPGLENPFIYYAQVKPKRLNRRSRENEKYNSNCFVKAFRWYTQEHVPFKKTNSTNNVINKDLKGFATWLDEKYNEYQDTNRIEKTQCILNQSSTLELISGAEIYDNKVPGSKKFPILRSPWYKHRKSSSKREETDFTVKSNQSIKIILKPKNLSRATSECCQRSDLQNNAIISNTSALHMKLRPTSRSLTSVLKEKEIYIIPFDVLQDTSHEELKHKVDEINTNERKKLRQIFPMKSIRTVENKKRIDVYCQCSHTSFDNNTSELEKNKLNTCLCYKRKSEYEVVRKIAVIPISQPNTKDHEPPVSTFVTDSVQTSDYSINLENDLTRKKPVFVKLLCPHKLDVKD</sequence>
<evidence type="ECO:0000313" key="2">
    <source>
        <dbReference type="RefSeq" id="XP_064076859.1"/>
    </source>
</evidence>
<organism evidence="1 2">
    <name type="scientific">Vanessa tameamea</name>
    <name type="common">Kamehameha butterfly</name>
    <dbReference type="NCBI Taxonomy" id="334116"/>
    <lineage>
        <taxon>Eukaryota</taxon>
        <taxon>Metazoa</taxon>
        <taxon>Ecdysozoa</taxon>
        <taxon>Arthropoda</taxon>
        <taxon>Hexapoda</taxon>
        <taxon>Insecta</taxon>
        <taxon>Pterygota</taxon>
        <taxon>Neoptera</taxon>
        <taxon>Endopterygota</taxon>
        <taxon>Lepidoptera</taxon>
        <taxon>Glossata</taxon>
        <taxon>Ditrysia</taxon>
        <taxon>Papilionoidea</taxon>
        <taxon>Nymphalidae</taxon>
        <taxon>Nymphalinae</taxon>
        <taxon>Vanessa</taxon>
    </lineage>
</organism>
<dbReference type="GeneID" id="135194811"/>
<reference evidence="2" key="1">
    <citation type="submission" date="2025-08" db="UniProtKB">
        <authorList>
            <consortium name="RefSeq"/>
        </authorList>
    </citation>
    <scope>IDENTIFICATION</scope>
    <source>
        <tissue evidence="2">Whole body</tissue>
    </source>
</reference>